<reference evidence="2 3" key="1">
    <citation type="submission" date="2011-12" db="EMBL/GenBank/DDBJ databases">
        <title>Genome of multiresistant Enterobacter cloacae podovirus phiKDA1 - a new EPS depolymerase producing member of phiKMV supergroup.</title>
        <authorList>
            <person name="Dabrowski K."/>
            <person name="Hejnowicz M.S."/>
            <person name="Gajewska J."/>
            <person name="Lobocka M.B."/>
        </authorList>
    </citation>
    <scope>NUCLEOTIDE SEQUENCE [LARGE SCALE GENOMIC DNA]</scope>
</reference>
<gene>
    <name evidence="2" type="ORF">phiKDA1_41</name>
</gene>
<keyword evidence="3" id="KW-1185">Reference proteome</keyword>
<organism evidence="2 3">
    <name type="scientific">Enterobacter phage phiKDA1</name>
    <dbReference type="NCBI Taxonomy" id="1147139"/>
    <lineage>
        <taxon>Viruses</taxon>
        <taxon>Duplodnaviria</taxon>
        <taxon>Heunggongvirae</taxon>
        <taxon>Uroviricota</taxon>
        <taxon>Caudoviricetes</taxon>
        <taxon>Autographivirales</taxon>
        <taxon>Autoscriptoviridae</taxon>
        <taxon>Slopekvirinae</taxon>
        <taxon>Koutsourovirus</taxon>
        <taxon>Koutsourovirus Pec</taxon>
        <taxon>Koutsourovirus KDA1</taxon>
    </lineage>
</organism>
<dbReference type="EMBL" id="JQ267518">
    <property type="protein sequence ID" value="AFE86134.1"/>
    <property type="molecule type" value="Genomic_DNA"/>
</dbReference>
<evidence type="ECO:0000256" key="1">
    <source>
        <dbReference type="SAM" id="MobiDB-lite"/>
    </source>
</evidence>
<dbReference type="Proteomes" id="UP000030740">
    <property type="component" value="Segment"/>
</dbReference>
<protein>
    <submittedName>
        <fullName evidence="2">Uncharacterized protein</fullName>
    </submittedName>
</protein>
<name>A0A0A6Z571_9CAUD</name>
<sequence>MGGLKKGLSSITDMVGLTDTKSLEAQQRQYEEQQKQLAAQAQLDADASAENINTVDSGGAARASASDITASQKKRRAGAVSTALGI</sequence>
<proteinExistence type="predicted"/>
<feature type="compositionally biased region" description="Low complexity" evidence="1">
    <location>
        <begin position="57"/>
        <end position="66"/>
    </location>
</feature>
<evidence type="ECO:0000313" key="2">
    <source>
        <dbReference type="EMBL" id="AFE86134.1"/>
    </source>
</evidence>
<evidence type="ECO:0000313" key="3">
    <source>
        <dbReference type="Proteomes" id="UP000030740"/>
    </source>
</evidence>
<feature type="region of interest" description="Disordered" evidence="1">
    <location>
        <begin position="49"/>
        <end position="74"/>
    </location>
</feature>
<accession>A0A0A6Z571</accession>